<evidence type="ECO:0000313" key="3">
    <source>
        <dbReference type="Proteomes" id="UP000615613"/>
    </source>
</evidence>
<dbReference type="KEGG" id="ptrt:HU722_0017265"/>
<evidence type="ECO:0000313" key="2">
    <source>
        <dbReference type="EMBL" id="QXH81760.1"/>
    </source>
</evidence>
<keyword evidence="3" id="KW-1185">Reference proteome</keyword>
<organism evidence="1">
    <name type="scientific">Pseudomonas tritici</name>
    <dbReference type="NCBI Taxonomy" id="2745518"/>
    <lineage>
        <taxon>Bacteria</taxon>
        <taxon>Pseudomonadati</taxon>
        <taxon>Pseudomonadota</taxon>
        <taxon>Gammaproteobacteria</taxon>
        <taxon>Pseudomonadales</taxon>
        <taxon>Pseudomonadaceae</taxon>
        <taxon>Pseudomonas</taxon>
    </lineage>
</organism>
<proteinExistence type="predicted"/>
<sequence length="217" mass="23953">MADENSSPPGEAQYQEAVAVLAKTDPQLADLMRSVQANQKAADFDQKMRELGEPFRLTERLLSESATAGHPVAQYRLVLLYQSYLVPGKEQEMCDLSASSLEAGFAPAALYLANACLSYTQGPRYEPALQGALAKLPDYARYYPQPTVWLTCGAPPTGVELQLGSANDFRAELYKLLASQTDKRKALPLRIEYLEKALASNGCPYARERLDIYRPAQ</sequence>
<dbReference type="EMBL" id="JABWQF010000007">
    <property type="protein sequence ID" value="MBC3292517.1"/>
    <property type="molecule type" value="Genomic_DNA"/>
</dbReference>
<evidence type="ECO:0000313" key="1">
    <source>
        <dbReference type="EMBL" id="MBC3292517.1"/>
    </source>
</evidence>
<dbReference type="EMBL" id="CP077084">
    <property type="protein sequence ID" value="QXH81760.1"/>
    <property type="molecule type" value="Genomic_DNA"/>
</dbReference>
<reference evidence="1" key="1">
    <citation type="journal article" date="2020" name="Microorganisms">
        <title>Reliable Identification of Environmental Pseudomonas Isolates Using the rpoD Gene.</title>
        <authorList>
            <consortium name="The Broad Institute Genome Sequencing Platform"/>
            <person name="Girard L."/>
            <person name="Lood C."/>
            <person name="Rokni-Zadeh H."/>
            <person name="van Noort V."/>
            <person name="Lavigne R."/>
            <person name="De Mot R."/>
        </authorList>
    </citation>
    <scope>NUCLEOTIDE SEQUENCE [LARGE SCALE GENOMIC DNA]</scope>
    <source>
        <strain evidence="1">SWRI145</strain>
    </source>
</reference>
<protein>
    <submittedName>
        <fullName evidence="1">Uncharacterized protein</fullName>
    </submittedName>
</protein>
<dbReference type="Proteomes" id="UP000615613">
    <property type="component" value="Chromosome"/>
</dbReference>
<gene>
    <name evidence="2" type="ORF">HU722_0017265</name>
    <name evidence="1" type="ORF">HU722_13400</name>
</gene>
<reference evidence="2" key="2">
    <citation type="submission" date="2021-06" db="EMBL/GenBank/DDBJ databases">
        <title>Updating the genus Pseudomonas: Description of 43 new species and partition of the Pseudomonas putida group.</title>
        <authorList>
            <person name="Girard L."/>
            <person name="Lood C."/>
            <person name="Vandamme P."/>
            <person name="Rokni-Zadeh H."/>
            <person name="van Noort V."/>
            <person name="Hofte M."/>
            <person name="Lavigne R."/>
            <person name="De Mot R."/>
        </authorList>
    </citation>
    <scope>NUCLEOTIDE SEQUENCE</scope>
    <source>
        <strain evidence="2">SWRI145</strain>
    </source>
</reference>
<dbReference type="RefSeq" id="WP_139114560.1">
    <property type="nucleotide sequence ID" value="NZ_CP077084.1"/>
</dbReference>
<name>A0A8I0CW97_9PSED</name>
<dbReference type="AlphaFoldDB" id="A0A8I0CW97"/>
<accession>A0A8I0CW97</accession>